<reference evidence="1" key="1">
    <citation type="submission" date="2018-11" db="EMBL/GenBank/DDBJ databases">
        <authorList>
            <consortium name="Pathogen Informatics"/>
        </authorList>
    </citation>
    <scope>NUCLEOTIDE SEQUENCE</scope>
</reference>
<dbReference type="EMBL" id="CAAALY010264519">
    <property type="protein sequence ID" value="VEL40333.1"/>
    <property type="molecule type" value="Genomic_DNA"/>
</dbReference>
<proteinExistence type="predicted"/>
<evidence type="ECO:0000313" key="2">
    <source>
        <dbReference type="Proteomes" id="UP000784294"/>
    </source>
</evidence>
<gene>
    <name evidence="1" type="ORF">PXEA_LOCUS33773</name>
</gene>
<accession>A0A3S5BUB8</accession>
<name>A0A3S5BUB8_9PLAT</name>
<keyword evidence="2" id="KW-1185">Reference proteome</keyword>
<dbReference type="Proteomes" id="UP000784294">
    <property type="component" value="Unassembled WGS sequence"/>
</dbReference>
<protein>
    <submittedName>
        <fullName evidence="1">Uncharacterized protein</fullName>
    </submittedName>
</protein>
<sequence>MAKRFYDMAAEASKDAQIPVALALAHLQLYIWLERFHENLQIALLRDF</sequence>
<dbReference type="OrthoDB" id="27934at2759"/>
<evidence type="ECO:0000313" key="1">
    <source>
        <dbReference type="EMBL" id="VEL40333.1"/>
    </source>
</evidence>
<comment type="caution">
    <text evidence="1">The sequence shown here is derived from an EMBL/GenBank/DDBJ whole genome shotgun (WGS) entry which is preliminary data.</text>
</comment>
<organism evidence="1 2">
    <name type="scientific">Protopolystoma xenopodis</name>
    <dbReference type="NCBI Taxonomy" id="117903"/>
    <lineage>
        <taxon>Eukaryota</taxon>
        <taxon>Metazoa</taxon>
        <taxon>Spiralia</taxon>
        <taxon>Lophotrochozoa</taxon>
        <taxon>Platyhelminthes</taxon>
        <taxon>Monogenea</taxon>
        <taxon>Polyopisthocotylea</taxon>
        <taxon>Polystomatidea</taxon>
        <taxon>Polystomatidae</taxon>
        <taxon>Protopolystoma</taxon>
    </lineage>
</organism>
<dbReference type="AlphaFoldDB" id="A0A3S5BUB8"/>